<dbReference type="OrthoDB" id="6974245at2"/>
<dbReference type="Proteomes" id="UP000337909">
    <property type="component" value="Unassembled WGS sequence"/>
</dbReference>
<gene>
    <name evidence="1" type="ORF">PS691_00989</name>
</gene>
<reference evidence="1 2" key="1">
    <citation type="submission" date="2019-09" db="EMBL/GenBank/DDBJ databases">
        <authorList>
            <person name="Chandra G."/>
            <person name="Truman W A."/>
        </authorList>
    </citation>
    <scope>NUCLEOTIDE SEQUENCE [LARGE SCALE GENOMIC DNA]</scope>
    <source>
        <strain evidence="1">PS691</strain>
    </source>
</reference>
<accession>A0A5E7AKR5</accession>
<evidence type="ECO:0000313" key="2">
    <source>
        <dbReference type="Proteomes" id="UP000337909"/>
    </source>
</evidence>
<dbReference type="AlphaFoldDB" id="A0A5E7AKR5"/>
<dbReference type="EMBL" id="CABVHQ010000006">
    <property type="protein sequence ID" value="VVN79626.1"/>
    <property type="molecule type" value="Genomic_DNA"/>
</dbReference>
<dbReference type="RefSeq" id="WP_150641073.1">
    <property type="nucleotide sequence ID" value="NZ_CABVHQ010000006.1"/>
</dbReference>
<organism evidence="1 2">
    <name type="scientific">Pseudomonas fluorescens</name>
    <dbReference type="NCBI Taxonomy" id="294"/>
    <lineage>
        <taxon>Bacteria</taxon>
        <taxon>Pseudomonadati</taxon>
        <taxon>Pseudomonadota</taxon>
        <taxon>Gammaproteobacteria</taxon>
        <taxon>Pseudomonadales</taxon>
        <taxon>Pseudomonadaceae</taxon>
        <taxon>Pseudomonas</taxon>
    </lineage>
</organism>
<proteinExistence type="predicted"/>
<sequence>MRENLPISLSQLLNEPDTAWIEQQLLAHIRGLERQGLPPRTIARALARVLFAFCIDLYDRSIGSRLWIKQFLQQTGRDFINEEELTTQCEALVELRTKLLKDAEPFGSA</sequence>
<name>A0A5E7AKR5_PSEFL</name>
<evidence type="ECO:0000313" key="1">
    <source>
        <dbReference type="EMBL" id="VVN79626.1"/>
    </source>
</evidence>
<protein>
    <submittedName>
        <fullName evidence="1">Uncharacterized protein</fullName>
    </submittedName>
</protein>